<gene>
    <name evidence="2" type="ORF">HNQ88_001012</name>
</gene>
<dbReference type="Proteomes" id="UP001185092">
    <property type="component" value="Unassembled WGS sequence"/>
</dbReference>
<evidence type="ECO:0000259" key="1">
    <source>
        <dbReference type="Pfam" id="PF03781"/>
    </source>
</evidence>
<organism evidence="2 3">
    <name type="scientific">Aureibacter tunicatorum</name>
    <dbReference type="NCBI Taxonomy" id="866807"/>
    <lineage>
        <taxon>Bacteria</taxon>
        <taxon>Pseudomonadati</taxon>
        <taxon>Bacteroidota</taxon>
        <taxon>Cytophagia</taxon>
        <taxon>Cytophagales</taxon>
        <taxon>Persicobacteraceae</taxon>
        <taxon>Aureibacter</taxon>
    </lineage>
</organism>
<dbReference type="InterPro" id="IPR042095">
    <property type="entry name" value="SUMF_sf"/>
</dbReference>
<dbReference type="AlphaFoldDB" id="A0AAE3XLM0"/>
<dbReference type="PANTHER" id="PTHR23150">
    <property type="entry name" value="SULFATASE MODIFYING FACTOR 1, 2"/>
    <property type="match status" value="1"/>
</dbReference>
<protein>
    <submittedName>
        <fullName evidence="2">Formylglycine-generating enzyme required for sulfatase activity</fullName>
    </submittedName>
</protein>
<name>A0AAE3XLM0_9BACT</name>
<evidence type="ECO:0000313" key="3">
    <source>
        <dbReference type="Proteomes" id="UP001185092"/>
    </source>
</evidence>
<dbReference type="InterPro" id="IPR051043">
    <property type="entry name" value="Sulfatase_Mod_Factor_Kinase"/>
</dbReference>
<accession>A0AAE3XLM0</accession>
<reference evidence="2" key="1">
    <citation type="submission" date="2023-07" db="EMBL/GenBank/DDBJ databases">
        <title>Genomic Encyclopedia of Type Strains, Phase IV (KMG-IV): sequencing the most valuable type-strain genomes for metagenomic binning, comparative biology and taxonomic classification.</title>
        <authorList>
            <person name="Goeker M."/>
        </authorList>
    </citation>
    <scope>NUCLEOTIDE SEQUENCE</scope>
    <source>
        <strain evidence="2">DSM 26174</strain>
    </source>
</reference>
<keyword evidence="3" id="KW-1185">Reference proteome</keyword>
<dbReference type="InterPro" id="IPR005532">
    <property type="entry name" value="SUMF_dom"/>
</dbReference>
<dbReference type="InterPro" id="IPR016187">
    <property type="entry name" value="CTDL_fold"/>
</dbReference>
<evidence type="ECO:0000313" key="2">
    <source>
        <dbReference type="EMBL" id="MDR6238036.1"/>
    </source>
</evidence>
<dbReference type="PANTHER" id="PTHR23150:SF19">
    <property type="entry name" value="FORMYLGLYCINE-GENERATING ENZYME"/>
    <property type="match status" value="1"/>
</dbReference>
<dbReference type="Gene3D" id="3.90.1580.10">
    <property type="entry name" value="paralog of FGE (formylglycine-generating enzyme)"/>
    <property type="match status" value="1"/>
</dbReference>
<dbReference type="EMBL" id="JAVDQD010000001">
    <property type="protein sequence ID" value="MDR6238036.1"/>
    <property type="molecule type" value="Genomic_DNA"/>
</dbReference>
<dbReference type="GO" id="GO:0120147">
    <property type="term" value="F:formylglycine-generating oxidase activity"/>
    <property type="evidence" value="ECO:0007669"/>
    <property type="project" value="TreeGrafter"/>
</dbReference>
<dbReference type="SUPFAM" id="SSF56436">
    <property type="entry name" value="C-type lectin-like"/>
    <property type="match status" value="1"/>
</dbReference>
<proteinExistence type="predicted"/>
<sequence>MRLYFIIILFFGLEFLLGCKEKRNASGSTTVCYSSIEENFVGKADLSLLYLTSLENIKLDTTVASDYSGMIRIKGGTFNMGGDTPDDEQSWEASALPQRDEFPKHAVSVDDFWMDSHEVTNDEFARFVKETGYVTIAEREIVWEELKKQLPKGTARPSDSQLLPSSLVFSYAPEGASKENMANWWEMVQGANWRHPLGPGSSIEGKGDYPVVHVSWYDALAYAKWAGKRLPTEAEWEYAMRGGLEDAMYPWGDDKTEEGIHYANHLQGEFPYHNTVDDGYERRAPVGKFPANGYGLFDMAGNVWEWTADWYSANYYAKMKRQGNLAVNPKGPEQSNEVYFNYEKNKIVRGGSFLCNDNWCSGYRNARRMRLTPDTGMEHVGFRCVRNVN</sequence>
<dbReference type="Pfam" id="PF03781">
    <property type="entry name" value="FGE-sulfatase"/>
    <property type="match status" value="1"/>
</dbReference>
<dbReference type="RefSeq" id="WP_309937508.1">
    <property type="nucleotide sequence ID" value="NZ_AP025305.1"/>
</dbReference>
<comment type="caution">
    <text evidence="2">The sequence shown here is derived from an EMBL/GenBank/DDBJ whole genome shotgun (WGS) entry which is preliminary data.</text>
</comment>
<feature type="domain" description="Sulfatase-modifying factor enzyme-like" evidence="1">
    <location>
        <begin position="68"/>
        <end position="386"/>
    </location>
</feature>